<evidence type="ECO:0000313" key="2">
    <source>
        <dbReference type="EMBL" id="SFP82976.1"/>
    </source>
</evidence>
<evidence type="ECO:0000259" key="1">
    <source>
        <dbReference type="Pfam" id="PF21751"/>
    </source>
</evidence>
<dbReference type="SUPFAM" id="SSF143597">
    <property type="entry name" value="YojJ-like"/>
    <property type="match status" value="1"/>
</dbReference>
<evidence type="ECO:0000313" key="3">
    <source>
        <dbReference type="Proteomes" id="UP000199029"/>
    </source>
</evidence>
<organism evidence="2 3">
    <name type="scientific">Hymenobacter arizonensis</name>
    <name type="common">Siccationidurans arizonensis</name>
    <dbReference type="NCBI Taxonomy" id="1227077"/>
    <lineage>
        <taxon>Bacteria</taxon>
        <taxon>Pseudomonadati</taxon>
        <taxon>Bacteroidota</taxon>
        <taxon>Cytophagia</taxon>
        <taxon>Cytophagales</taxon>
        <taxon>Hymenobacteraceae</taxon>
        <taxon>Hymenobacter</taxon>
    </lineage>
</organism>
<sequence>MVTAYYPAEIAHALRERWVQTEGSPLPEHAVLTQFLSIIYQASLLREEARPVECHVVLATSAQLTAAPGPLATGPHVVAFGTPRPWNEQEIRRLSPAVARPATLLAVRQTEAGELVLWGLLVTDMPWDRLPGSPAPTAEEVPPVLVVHVQGPGLLTCYCGATRVLTLRAGRIDGHGFLQFPTAWSRGRFGEMVAANPQLGPAELNLIAMLGHHVQRRAVARVRAGGHGGLLVFVPPGAVAELLAPGGLLRPKYPTQELGREGRCSQLIHAIIARQQALGDVSWPYYQQARDPELRALAVALDHFADLMADLMAVDGALVLTQNLEIVGFGVEIRAPHIALDHVHRALDLEGEHLQAELADQGGTRHRAAYRLCAAAPACLAVAVSQDGGVQLVHQNAGRIIFWSQLA</sequence>
<dbReference type="EMBL" id="FOXS01000001">
    <property type="protein sequence ID" value="SFP82976.1"/>
    <property type="molecule type" value="Genomic_DNA"/>
</dbReference>
<protein>
    <submittedName>
        <fullName evidence="2">DisA checkpoint controller nucleotide-binding</fullName>
    </submittedName>
</protein>
<dbReference type="OrthoDB" id="177520at2"/>
<proteinExistence type="predicted"/>
<dbReference type="InterPro" id="IPR036888">
    <property type="entry name" value="DNA_integrity_DisA_N_sf"/>
</dbReference>
<keyword evidence="3" id="KW-1185">Reference proteome</keyword>
<feature type="domain" description="Probable sensor" evidence="1">
    <location>
        <begin position="24"/>
        <end position="121"/>
    </location>
</feature>
<name>A0A1I5TKV1_HYMAR</name>
<dbReference type="Pfam" id="PF21751">
    <property type="entry name" value="DACNV"/>
    <property type="match status" value="1"/>
</dbReference>
<dbReference type="Gene3D" id="3.40.1700.10">
    <property type="entry name" value="DNA integrity scanning protein, DisA, N-terminal domain"/>
    <property type="match status" value="1"/>
</dbReference>
<dbReference type="Proteomes" id="UP000199029">
    <property type="component" value="Unassembled WGS sequence"/>
</dbReference>
<accession>A0A1I5TKV1</accession>
<dbReference type="RefSeq" id="WP_092668588.1">
    <property type="nucleotide sequence ID" value="NZ_FOXS01000001.1"/>
</dbReference>
<reference evidence="3" key="1">
    <citation type="submission" date="2016-10" db="EMBL/GenBank/DDBJ databases">
        <authorList>
            <person name="Varghese N."/>
            <person name="Submissions S."/>
        </authorList>
    </citation>
    <scope>NUCLEOTIDE SEQUENCE [LARGE SCALE GENOMIC DNA]</scope>
    <source>
        <strain evidence="3">OR362-8,ATCC BAA-1266,JCM 13504</strain>
    </source>
</reference>
<gene>
    <name evidence="2" type="ORF">SAMN04515668_0493</name>
</gene>
<dbReference type="InterPro" id="IPR048551">
    <property type="entry name" value="DACNV"/>
</dbReference>
<dbReference type="AlphaFoldDB" id="A0A1I5TKV1"/>